<evidence type="ECO:0000313" key="2">
    <source>
        <dbReference type="EMBL" id="CAB3763624.1"/>
    </source>
</evidence>
<evidence type="ECO:0000256" key="1">
    <source>
        <dbReference type="SAM" id="MobiDB-lite"/>
    </source>
</evidence>
<gene>
    <name evidence="2" type="ORF">LMG29739_04146</name>
</gene>
<dbReference type="AlphaFoldDB" id="A0A6J5EDB3"/>
<dbReference type="EMBL" id="CADIKF010000035">
    <property type="protein sequence ID" value="CAB3763624.1"/>
    <property type="molecule type" value="Genomic_DNA"/>
</dbReference>
<feature type="region of interest" description="Disordered" evidence="1">
    <location>
        <begin position="330"/>
        <end position="354"/>
    </location>
</feature>
<dbReference type="RefSeq" id="WP_175112969.1">
    <property type="nucleotide sequence ID" value="NZ_CADIKF010000035.1"/>
</dbReference>
<feature type="compositionally biased region" description="Polar residues" evidence="1">
    <location>
        <begin position="22"/>
        <end position="31"/>
    </location>
</feature>
<protein>
    <submittedName>
        <fullName evidence="2">Uncharacterized protein</fullName>
    </submittedName>
</protein>
<dbReference type="Proteomes" id="UP000494329">
    <property type="component" value="Unassembled WGS sequence"/>
</dbReference>
<feature type="region of interest" description="Disordered" evidence="1">
    <location>
        <begin position="1"/>
        <end position="31"/>
    </location>
</feature>
<organism evidence="2 3">
    <name type="scientific">Paraburkholderia solisilvae</name>
    <dbReference type="NCBI Taxonomy" id="624376"/>
    <lineage>
        <taxon>Bacteria</taxon>
        <taxon>Pseudomonadati</taxon>
        <taxon>Pseudomonadota</taxon>
        <taxon>Betaproteobacteria</taxon>
        <taxon>Burkholderiales</taxon>
        <taxon>Burkholderiaceae</taxon>
        <taxon>Paraburkholderia</taxon>
    </lineage>
</organism>
<name>A0A6J5EDB3_9BURK</name>
<keyword evidence="3" id="KW-1185">Reference proteome</keyword>
<sequence length="354" mass="35257">MSISISSSNSAGLPGAPIPQPASVSTGQTGASSSNAIEATATLLPRLDAMVASMHVNQLEVAFGQALQSATAIDPSSGQREMSANADKQLSAALNQFLVQSGFTQQQADAASAGFEQQLAGGGPISFTASYAGTSTDAFSVSAGYGSQAMSASGVSVNERSGSVSIEFDPTTGALSVSLEDQRVSATQSVMQGDASGALMSFSLPPASVVTVSSHDGSDSDAAGSGTIDSHVFVGPVDRTAGKATTAGSATPDDASGALNGLIAGLAHPTLHGTRQALDLLGRIASAAQTESEAANRAARATQGGRPQSAAVTLGFTQPLSIARRDERGHGAALFKRPDGGTGAISFKPTNIEA</sequence>
<feature type="compositionally biased region" description="Low complexity" evidence="1">
    <location>
        <begin position="1"/>
        <end position="10"/>
    </location>
</feature>
<proteinExistence type="predicted"/>
<reference evidence="2 3" key="1">
    <citation type="submission" date="2020-04" db="EMBL/GenBank/DDBJ databases">
        <authorList>
            <person name="De Canck E."/>
        </authorList>
    </citation>
    <scope>NUCLEOTIDE SEQUENCE [LARGE SCALE GENOMIC DNA]</scope>
    <source>
        <strain evidence="2 3">LMG 29739</strain>
    </source>
</reference>
<accession>A0A6J5EDB3</accession>
<evidence type="ECO:0000313" key="3">
    <source>
        <dbReference type="Proteomes" id="UP000494329"/>
    </source>
</evidence>